<sequence>MKRFDNRTVVITGANRGLGLEILKQFASEGANIIACMRSEKEEILNTLHAIAEENGISITPIYFDMADEAAVKAGCKEIKAMKMPIDVLVNNAGVPHLAILPFTKMQDVHDVFQVNYFSQLLITQSLCGLLSKSAHGAIVNMASIAGIDGEAGNSVYGATKASMILLTKVLSKELAGKVRVNAVAPGLTETDFAEKMGAKAKESMEQSSLMHRLGNPSEIAKTVVFLASDDASFINGQIIRVDGGVK</sequence>
<dbReference type="PRINTS" id="PR00081">
    <property type="entry name" value="GDHRDH"/>
</dbReference>
<evidence type="ECO:0000256" key="1">
    <source>
        <dbReference type="ARBA" id="ARBA00006484"/>
    </source>
</evidence>
<evidence type="ECO:0000313" key="2">
    <source>
        <dbReference type="EMBL" id="MCP9600709.1"/>
    </source>
</evidence>
<dbReference type="CDD" id="cd05233">
    <property type="entry name" value="SDR_c"/>
    <property type="match status" value="1"/>
</dbReference>
<dbReference type="Pfam" id="PF13561">
    <property type="entry name" value="adh_short_C2"/>
    <property type="match status" value="1"/>
</dbReference>
<gene>
    <name evidence="2" type="ORF">NNC55_12215</name>
</gene>
<reference evidence="2" key="1">
    <citation type="submission" date="2022-07" db="EMBL/GenBank/DDBJ databases">
        <title>Prevotella copri.</title>
        <authorList>
            <person name="Yang C."/>
        </authorList>
    </citation>
    <scope>NUCLEOTIDE SEQUENCE</scope>
    <source>
        <strain evidence="2">HF1476</strain>
    </source>
</reference>
<comment type="similarity">
    <text evidence="1">Belongs to the short-chain dehydrogenases/reductases (SDR) family.</text>
</comment>
<protein>
    <submittedName>
        <fullName evidence="2">SDR family oxidoreductase</fullName>
    </submittedName>
</protein>
<proteinExistence type="inferred from homology"/>
<comment type="caution">
    <text evidence="2">The sequence shown here is derived from an EMBL/GenBank/DDBJ whole genome shotgun (WGS) entry which is preliminary data.</text>
</comment>
<dbReference type="PANTHER" id="PTHR42879:SF2">
    <property type="entry name" value="3-OXOACYL-[ACYL-CARRIER-PROTEIN] REDUCTASE FABG"/>
    <property type="match status" value="1"/>
</dbReference>
<dbReference type="GO" id="GO:0032787">
    <property type="term" value="P:monocarboxylic acid metabolic process"/>
    <property type="evidence" value="ECO:0007669"/>
    <property type="project" value="UniProtKB-ARBA"/>
</dbReference>
<name>A0AAW5IVR8_9BACT</name>
<dbReference type="EMBL" id="JANDWN010000036">
    <property type="protein sequence ID" value="MCP9600709.1"/>
    <property type="molecule type" value="Genomic_DNA"/>
</dbReference>
<dbReference type="InterPro" id="IPR020904">
    <property type="entry name" value="Sc_DH/Rdtase_CS"/>
</dbReference>
<evidence type="ECO:0000313" key="3">
    <source>
        <dbReference type="Proteomes" id="UP001204486"/>
    </source>
</evidence>
<dbReference type="PROSITE" id="PS00061">
    <property type="entry name" value="ADH_SHORT"/>
    <property type="match status" value="1"/>
</dbReference>
<dbReference type="InterPro" id="IPR002347">
    <property type="entry name" value="SDR_fam"/>
</dbReference>
<dbReference type="PRINTS" id="PR00080">
    <property type="entry name" value="SDRFAMILY"/>
</dbReference>
<dbReference type="InterPro" id="IPR036291">
    <property type="entry name" value="NAD(P)-bd_dom_sf"/>
</dbReference>
<dbReference type="PANTHER" id="PTHR42879">
    <property type="entry name" value="3-OXOACYL-(ACYL-CARRIER-PROTEIN) REDUCTASE"/>
    <property type="match status" value="1"/>
</dbReference>
<dbReference type="RefSeq" id="WP_254974634.1">
    <property type="nucleotide sequence ID" value="NZ_JANDWK010000033.1"/>
</dbReference>
<dbReference type="Gene3D" id="3.40.50.720">
    <property type="entry name" value="NAD(P)-binding Rossmann-like Domain"/>
    <property type="match status" value="1"/>
</dbReference>
<dbReference type="FunFam" id="3.40.50.720:FF:000084">
    <property type="entry name" value="Short-chain dehydrogenase reductase"/>
    <property type="match status" value="1"/>
</dbReference>
<accession>A0AAW5IVR8</accession>
<dbReference type="Proteomes" id="UP001204486">
    <property type="component" value="Unassembled WGS sequence"/>
</dbReference>
<dbReference type="InterPro" id="IPR050259">
    <property type="entry name" value="SDR"/>
</dbReference>
<dbReference type="AlphaFoldDB" id="A0AAW5IVR8"/>
<dbReference type="SUPFAM" id="SSF51735">
    <property type="entry name" value="NAD(P)-binding Rossmann-fold domains"/>
    <property type="match status" value="1"/>
</dbReference>
<organism evidence="2 3">
    <name type="scientific">Segatella copri</name>
    <dbReference type="NCBI Taxonomy" id="165179"/>
    <lineage>
        <taxon>Bacteria</taxon>
        <taxon>Pseudomonadati</taxon>
        <taxon>Bacteroidota</taxon>
        <taxon>Bacteroidia</taxon>
        <taxon>Bacteroidales</taxon>
        <taxon>Prevotellaceae</taxon>
        <taxon>Segatella</taxon>
    </lineage>
</organism>